<dbReference type="Pfam" id="PF02837">
    <property type="entry name" value="Glyco_hydro_2_N"/>
    <property type="match status" value="1"/>
</dbReference>
<evidence type="ECO:0000256" key="3">
    <source>
        <dbReference type="ARBA" id="ARBA00023295"/>
    </source>
</evidence>
<gene>
    <name evidence="7" type="ORF">FUA22_04100</name>
</gene>
<dbReference type="GO" id="GO:0004553">
    <property type="term" value="F:hydrolase activity, hydrolyzing O-glycosyl compounds"/>
    <property type="evidence" value="ECO:0007669"/>
    <property type="project" value="InterPro"/>
</dbReference>
<dbReference type="AlphaFoldDB" id="A0A5C7GKR5"/>
<dbReference type="Pfam" id="PF02836">
    <property type="entry name" value="Glyco_hydro_2_C"/>
    <property type="match status" value="1"/>
</dbReference>
<comment type="similarity">
    <text evidence="1">Belongs to the glycosyl hydrolase 2 family.</text>
</comment>
<keyword evidence="3" id="KW-0326">Glycosidase</keyword>
<evidence type="ECO:0000259" key="4">
    <source>
        <dbReference type="Pfam" id="PF00703"/>
    </source>
</evidence>
<dbReference type="Pfam" id="PF00703">
    <property type="entry name" value="Glyco_hydro_2"/>
    <property type="match status" value="1"/>
</dbReference>
<proteinExistence type="inferred from homology"/>
<evidence type="ECO:0008006" key="9">
    <source>
        <dbReference type="Google" id="ProtNLM"/>
    </source>
</evidence>
<dbReference type="InterPro" id="IPR013783">
    <property type="entry name" value="Ig-like_fold"/>
</dbReference>
<dbReference type="Gene3D" id="2.60.120.260">
    <property type="entry name" value="Galactose-binding domain-like"/>
    <property type="match status" value="1"/>
</dbReference>
<dbReference type="GO" id="GO:0005975">
    <property type="term" value="P:carbohydrate metabolic process"/>
    <property type="evidence" value="ECO:0007669"/>
    <property type="project" value="InterPro"/>
</dbReference>
<evidence type="ECO:0000256" key="2">
    <source>
        <dbReference type="ARBA" id="ARBA00022801"/>
    </source>
</evidence>
<dbReference type="InterPro" id="IPR036156">
    <property type="entry name" value="Beta-gal/glucu_dom_sf"/>
</dbReference>
<dbReference type="SUPFAM" id="SSF51445">
    <property type="entry name" value="(Trans)glycosidases"/>
    <property type="match status" value="1"/>
</dbReference>
<dbReference type="InterPro" id="IPR006103">
    <property type="entry name" value="Glyco_hydro_2_cat"/>
</dbReference>
<evidence type="ECO:0000259" key="5">
    <source>
        <dbReference type="Pfam" id="PF02836"/>
    </source>
</evidence>
<evidence type="ECO:0000256" key="1">
    <source>
        <dbReference type="ARBA" id="ARBA00007401"/>
    </source>
</evidence>
<keyword evidence="8" id="KW-1185">Reference proteome</keyword>
<evidence type="ECO:0000313" key="7">
    <source>
        <dbReference type="EMBL" id="TXG39069.1"/>
    </source>
</evidence>
<sequence>MKFFCKTMLVIFIQVLGFSCNSQTKPENEMSLNGEWDIIFDDTNQGISEDWYKNDVYEKQNFRKINVPSCWEEYNKNYEGVGFYRKKFNVPKSWEGKIIELNFDAVNYKSEFWLNDQVVGFHEGGYTPFSFRVDNLAKMGEENTLVIRVISPIILTDKYIDGLGRQEVPMWRGAITGGVWQPVSIKVKGTIGLKDVFIEPKIDTNTAVFNIEIENTEITTEQVEVTVNILSKNREVIASKKGNIESFPGMNALNWNISIPNATYWSPNNPFLYKAEVTIKKDGEVSDQWSHKFGMREFTVVNDQFHLNGKSIYLKAAFFEGLYPTKLGYPDSREMAIKEIKLAKEAGFNMIRPWRKPAPKMWLDLCDEMGVLTVGSLVVECMHRPISTPRLPFVVENELRKTILSNRNRTCIVQWELFNEINRPILAQMLNSMSVLARELDPTRMILDESGGWGEGANIFLPFERTSKKFNDIHHYSGSQVDEKEFDGYLATAQTNKKKEALGLQGVKSYGKNVVPGMMSYISELGYGSTPDLISNIKEFESKGNPIVAPSIYHKELNDGYITALKKVGFDEIYPNVQDFYLEQQKMHGIANKRMIEATRLNDVVKGYCVHALVGGDWVIGAGLLDLWRNPKTLVYDMTMEANQEQITPIRILPRNVYGEKGAQLEVYGVSELPNEHVTVSVKIISENGNEVFNKVFDKIFKNGISTFLMDQLNTNNWKGAHIVQVEVKNVSGKVISNNSQSFDVFSKEQLTIPKAKIAVMDFDNKLTSFLDEKGIEFIPFRPDLDKNIPVLVGITAKKDAKYRASVESLRRYAQEGGYVVFFEVLGEQMGGPEDPIILKDTATEVLPLGAQMFGKWPTRGGWAAKSHVVTNHPVFKGLPTEMIMHGVYENVHPDVALAKQEGNYIAGLIGYDHFPNKDRMRRHFIGPGEVWWAADVMETPFGNGKMLLSTLRIIEFLDKDPVAEKLLYNIINYISK</sequence>
<feature type="domain" description="Glycoside hydrolase family 2 catalytic" evidence="5">
    <location>
        <begin position="300"/>
        <end position="480"/>
    </location>
</feature>
<dbReference type="SUPFAM" id="SSF49303">
    <property type="entry name" value="beta-Galactosidase/glucuronidase domain"/>
    <property type="match status" value="1"/>
</dbReference>
<dbReference type="Proteomes" id="UP000321080">
    <property type="component" value="Unassembled WGS sequence"/>
</dbReference>
<feature type="domain" description="Glycosyl hydrolases family 2 sugar binding" evidence="6">
    <location>
        <begin position="31"/>
        <end position="150"/>
    </location>
</feature>
<dbReference type="InterPro" id="IPR008979">
    <property type="entry name" value="Galactose-bd-like_sf"/>
</dbReference>
<dbReference type="Gene3D" id="3.20.20.80">
    <property type="entry name" value="Glycosidases"/>
    <property type="match status" value="1"/>
</dbReference>
<feature type="domain" description="Glycoside hydrolase family 2 immunoglobulin-like beta-sandwich" evidence="4">
    <location>
        <begin position="193"/>
        <end position="296"/>
    </location>
</feature>
<dbReference type="Gene3D" id="2.60.40.10">
    <property type="entry name" value="Immunoglobulins"/>
    <property type="match status" value="1"/>
</dbReference>
<protein>
    <recommendedName>
        <fullName evidence="9">Glycoside hydrolase family 2</fullName>
    </recommendedName>
</protein>
<organism evidence="7 8">
    <name type="scientific">Seonamhaeicola maritimus</name>
    <dbReference type="NCBI Taxonomy" id="2591822"/>
    <lineage>
        <taxon>Bacteria</taxon>
        <taxon>Pseudomonadati</taxon>
        <taxon>Bacteroidota</taxon>
        <taxon>Flavobacteriia</taxon>
        <taxon>Flavobacteriales</taxon>
        <taxon>Flavobacteriaceae</taxon>
    </lineage>
</organism>
<evidence type="ECO:0000259" key="6">
    <source>
        <dbReference type="Pfam" id="PF02837"/>
    </source>
</evidence>
<reference evidence="7 8" key="1">
    <citation type="submission" date="2019-08" db="EMBL/GenBank/DDBJ databases">
        <title>Seonamhaeicola sediminis sp. nov., isolated from marine sediment.</title>
        <authorList>
            <person name="Cao W.R."/>
        </authorList>
    </citation>
    <scope>NUCLEOTIDE SEQUENCE [LARGE SCALE GENOMIC DNA]</scope>
    <source>
        <strain evidence="7 8">1505</strain>
    </source>
</reference>
<name>A0A5C7GKR5_9FLAO</name>
<dbReference type="InterPro" id="IPR017853">
    <property type="entry name" value="GH"/>
</dbReference>
<dbReference type="PROSITE" id="PS51257">
    <property type="entry name" value="PROKAR_LIPOPROTEIN"/>
    <property type="match status" value="1"/>
</dbReference>
<comment type="caution">
    <text evidence="7">The sequence shown here is derived from an EMBL/GenBank/DDBJ whole genome shotgun (WGS) entry which is preliminary data.</text>
</comment>
<dbReference type="SUPFAM" id="SSF49785">
    <property type="entry name" value="Galactose-binding domain-like"/>
    <property type="match status" value="1"/>
</dbReference>
<accession>A0A5C7GKR5</accession>
<dbReference type="PANTHER" id="PTHR42732:SF1">
    <property type="entry name" value="BETA-MANNOSIDASE"/>
    <property type="match status" value="1"/>
</dbReference>
<dbReference type="PANTHER" id="PTHR42732">
    <property type="entry name" value="BETA-GALACTOSIDASE"/>
    <property type="match status" value="1"/>
</dbReference>
<keyword evidence="2" id="KW-0378">Hydrolase</keyword>
<dbReference type="InterPro" id="IPR006102">
    <property type="entry name" value="Ig-like_GH2"/>
</dbReference>
<dbReference type="OrthoDB" id="9801077at2"/>
<dbReference type="InterPro" id="IPR051913">
    <property type="entry name" value="GH2_Domain-Containing"/>
</dbReference>
<evidence type="ECO:0000313" key="8">
    <source>
        <dbReference type="Proteomes" id="UP000321080"/>
    </source>
</evidence>
<dbReference type="EMBL" id="VRKQ01000008">
    <property type="protein sequence ID" value="TXG39069.1"/>
    <property type="molecule type" value="Genomic_DNA"/>
</dbReference>
<dbReference type="InterPro" id="IPR006104">
    <property type="entry name" value="Glyco_hydro_2_N"/>
</dbReference>